<evidence type="ECO:0000256" key="3">
    <source>
        <dbReference type="ARBA" id="ARBA00022989"/>
    </source>
</evidence>
<evidence type="ECO:0000256" key="1">
    <source>
        <dbReference type="ARBA" id="ARBA00004141"/>
    </source>
</evidence>
<dbReference type="OrthoDB" id="306876at2759"/>
<keyword evidence="8" id="KW-1185">Reference proteome</keyword>
<feature type="transmembrane region" description="Helical" evidence="5">
    <location>
        <begin position="214"/>
        <end position="233"/>
    </location>
</feature>
<dbReference type="Pfam" id="PF00892">
    <property type="entry name" value="EamA"/>
    <property type="match status" value="2"/>
</dbReference>
<feature type="transmembrane region" description="Helical" evidence="5">
    <location>
        <begin position="277"/>
        <end position="299"/>
    </location>
</feature>
<proteinExistence type="predicted"/>
<dbReference type="GO" id="GO:0016020">
    <property type="term" value="C:membrane"/>
    <property type="evidence" value="ECO:0007669"/>
    <property type="project" value="UniProtKB-SubCell"/>
</dbReference>
<dbReference type="AlphaFoldDB" id="A0A8J2L9W3"/>
<dbReference type="PANTHER" id="PTHR22911">
    <property type="entry name" value="ACYL-MALONYL CONDENSING ENZYME-RELATED"/>
    <property type="match status" value="1"/>
</dbReference>
<evidence type="ECO:0000256" key="4">
    <source>
        <dbReference type="ARBA" id="ARBA00023136"/>
    </source>
</evidence>
<dbReference type="EMBL" id="CAJVCH010547709">
    <property type="protein sequence ID" value="CAG7828486.1"/>
    <property type="molecule type" value="Genomic_DNA"/>
</dbReference>
<comment type="caution">
    <text evidence="7">The sequence shown here is derived from an EMBL/GenBank/DDBJ whole genome shotgun (WGS) entry which is preliminary data.</text>
</comment>
<keyword evidence="3 5" id="KW-1133">Transmembrane helix</keyword>
<comment type="subcellular location">
    <subcellularLocation>
        <location evidence="1">Membrane</location>
        <topology evidence="1">Multi-pass membrane protein</topology>
    </subcellularLocation>
</comment>
<feature type="domain" description="EamA" evidence="6">
    <location>
        <begin position="215"/>
        <end position="346"/>
    </location>
</feature>
<accession>A0A8J2L9W3</accession>
<dbReference type="PANTHER" id="PTHR22911:SF6">
    <property type="entry name" value="SOLUTE CARRIER FAMILY 35 MEMBER G1"/>
    <property type="match status" value="1"/>
</dbReference>
<protein>
    <recommendedName>
        <fullName evidence="6">EamA domain-containing protein</fullName>
    </recommendedName>
</protein>
<feature type="transmembrane region" description="Helical" evidence="5">
    <location>
        <begin position="245"/>
        <end position="265"/>
    </location>
</feature>
<organism evidence="7 8">
    <name type="scientific">Allacma fusca</name>
    <dbReference type="NCBI Taxonomy" id="39272"/>
    <lineage>
        <taxon>Eukaryota</taxon>
        <taxon>Metazoa</taxon>
        <taxon>Ecdysozoa</taxon>
        <taxon>Arthropoda</taxon>
        <taxon>Hexapoda</taxon>
        <taxon>Collembola</taxon>
        <taxon>Symphypleona</taxon>
        <taxon>Sminthuridae</taxon>
        <taxon>Allacma</taxon>
    </lineage>
</organism>
<feature type="transmembrane region" description="Helical" evidence="5">
    <location>
        <begin position="153"/>
        <end position="172"/>
    </location>
</feature>
<dbReference type="InterPro" id="IPR000620">
    <property type="entry name" value="EamA_dom"/>
</dbReference>
<feature type="transmembrane region" description="Helical" evidence="5">
    <location>
        <begin position="63"/>
        <end position="83"/>
    </location>
</feature>
<feature type="transmembrane region" description="Helical" evidence="5">
    <location>
        <begin position="331"/>
        <end position="349"/>
    </location>
</feature>
<feature type="transmembrane region" description="Helical" evidence="5">
    <location>
        <begin position="125"/>
        <end position="147"/>
    </location>
</feature>
<reference evidence="7" key="1">
    <citation type="submission" date="2021-06" db="EMBL/GenBank/DDBJ databases">
        <authorList>
            <person name="Hodson N. C."/>
            <person name="Mongue J. A."/>
            <person name="Jaron S. K."/>
        </authorList>
    </citation>
    <scope>NUCLEOTIDE SEQUENCE</scope>
</reference>
<evidence type="ECO:0000313" key="8">
    <source>
        <dbReference type="Proteomes" id="UP000708208"/>
    </source>
</evidence>
<feature type="transmembrane region" description="Helical" evidence="5">
    <location>
        <begin position="177"/>
        <end position="194"/>
    </location>
</feature>
<dbReference type="Proteomes" id="UP000708208">
    <property type="component" value="Unassembled WGS sequence"/>
</dbReference>
<evidence type="ECO:0000313" key="7">
    <source>
        <dbReference type="EMBL" id="CAG7828486.1"/>
    </source>
</evidence>
<evidence type="ECO:0000256" key="5">
    <source>
        <dbReference type="SAM" id="Phobius"/>
    </source>
</evidence>
<keyword evidence="4 5" id="KW-0472">Membrane</keyword>
<keyword evidence="2 5" id="KW-0812">Transmembrane</keyword>
<gene>
    <name evidence="7" type="ORF">AFUS01_LOCUS38411</name>
</gene>
<feature type="domain" description="EamA" evidence="6">
    <location>
        <begin position="64"/>
        <end position="195"/>
    </location>
</feature>
<feature type="transmembrane region" description="Helical" evidence="5">
    <location>
        <begin position="95"/>
        <end position="113"/>
    </location>
</feature>
<feature type="transmembrane region" description="Helical" evidence="5">
    <location>
        <begin position="306"/>
        <end position="325"/>
    </location>
</feature>
<name>A0A8J2L9W3_9HEXA</name>
<sequence length="361" mass="39479">MDGDSQPEVIVYSASKQQSAPDNYQTIPSAPLYPPLISSSSLRSSDVRTPLLPKKIVPTKTNWLGVILAFVSGVFFTLCSGTVKYLENVDPMELLIIRSLFQIAVTLPIALWRHENILGPKGSRLLLLVQGIVGGTTLVLLFYSFRLLPLGDAATIIFSSPVFVMVMSHLWLREPCGFYRTLIVFLLVGGVVLITKPPFIFPNQLDGEQETYNLLGYAAALCGTLFTAINIVVMRKCKDVHFSVVVFQFSVWSLIISAAILFAIGELTVPSESIHDWILIFLVGIFGLSGQCLVAVALTHEGAGRVAVTRSLDIVLAYVLQVIIFSEVPSWSSIVGAFMVMVCVIGMGVEDIVHRLFTSLP</sequence>
<evidence type="ECO:0000259" key="6">
    <source>
        <dbReference type="Pfam" id="PF00892"/>
    </source>
</evidence>
<evidence type="ECO:0000256" key="2">
    <source>
        <dbReference type="ARBA" id="ARBA00022692"/>
    </source>
</evidence>